<comment type="caution">
    <text evidence="2">The sequence shown here is derived from an EMBL/GenBank/DDBJ whole genome shotgun (WGS) entry which is preliminary data.</text>
</comment>
<dbReference type="EMBL" id="CAJHCQ010000021">
    <property type="protein sequence ID" value="CAD6556549.1"/>
    <property type="molecule type" value="Genomic_DNA"/>
</dbReference>
<keyword evidence="3" id="KW-1185">Reference proteome</keyword>
<gene>
    <name evidence="2" type="ORF">LMG27952_06135</name>
</gene>
<evidence type="ECO:0008006" key="4">
    <source>
        <dbReference type="Google" id="ProtNLM"/>
    </source>
</evidence>
<name>A0ABM8P534_9BURK</name>
<protein>
    <recommendedName>
        <fullName evidence="4">CsbD family protein</fullName>
    </recommendedName>
</protein>
<evidence type="ECO:0000313" key="3">
    <source>
        <dbReference type="Proteomes" id="UP000656319"/>
    </source>
</evidence>
<dbReference type="InterPro" id="IPR036629">
    <property type="entry name" value="YjbJ_sf"/>
</dbReference>
<feature type="transmembrane region" description="Helical" evidence="1">
    <location>
        <begin position="62"/>
        <end position="80"/>
    </location>
</feature>
<proteinExistence type="predicted"/>
<sequence length="84" mass="8531">MATKTEGIIDEATGDLKDAAGAILDDPAMRISGKAKALCGESKQLMADAAIVARDVMSENPLLVLGATAAIGFVLGALWASGRD</sequence>
<keyword evidence="1" id="KW-1133">Transmembrane helix</keyword>
<dbReference type="RefSeq" id="WP_201699658.1">
    <property type="nucleotide sequence ID" value="NZ_CAJHCQ010000021.1"/>
</dbReference>
<dbReference type="SUPFAM" id="SSF69047">
    <property type="entry name" value="Hypothetical protein YjbJ"/>
    <property type="match status" value="1"/>
</dbReference>
<reference evidence="2 3" key="1">
    <citation type="submission" date="2020-10" db="EMBL/GenBank/DDBJ databases">
        <authorList>
            <person name="Peeters C."/>
        </authorList>
    </citation>
    <scope>NUCLEOTIDE SEQUENCE [LARGE SCALE GENOMIC DNA]</scope>
    <source>
        <strain evidence="2 3">LMG 27952</strain>
    </source>
</reference>
<dbReference type="Proteomes" id="UP000656319">
    <property type="component" value="Unassembled WGS sequence"/>
</dbReference>
<evidence type="ECO:0000256" key="1">
    <source>
        <dbReference type="SAM" id="Phobius"/>
    </source>
</evidence>
<organism evidence="2 3">
    <name type="scientific">Paraburkholderia hiiakae</name>
    <dbReference type="NCBI Taxonomy" id="1081782"/>
    <lineage>
        <taxon>Bacteria</taxon>
        <taxon>Pseudomonadati</taxon>
        <taxon>Pseudomonadota</taxon>
        <taxon>Betaproteobacteria</taxon>
        <taxon>Burkholderiales</taxon>
        <taxon>Burkholderiaceae</taxon>
        <taxon>Paraburkholderia</taxon>
    </lineage>
</organism>
<keyword evidence="1" id="KW-0812">Transmembrane</keyword>
<keyword evidence="1" id="KW-0472">Membrane</keyword>
<evidence type="ECO:0000313" key="2">
    <source>
        <dbReference type="EMBL" id="CAD6556549.1"/>
    </source>
</evidence>
<accession>A0ABM8P534</accession>